<proteinExistence type="predicted"/>
<dbReference type="Gene3D" id="3.30.420.10">
    <property type="entry name" value="Ribonuclease H-like superfamily/Ribonuclease H"/>
    <property type="match status" value="1"/>
</dbReference>
<dbReference type="Pfam" id="PF13358">
    <property type="entry name" value="DDE_3"/>
    <property type="match status" value="1"/>
</dbReference>
<evidence type="ECO:0000313" key="2">
    <source>
        <dbReference type="EMBL" id="QOV22878.1"/>
    </source>
</evidence>
<feature type="domain" description="Tc1-like transposase DDE" evidence="1">
    <location>
        <begin position="44"/>
        <end position="126"/>
    </location>
</feature>
<keyword evidence="3" id="KW-1185">Reference proteome</keyword>
<name>A0A7S6RDI8_9CYAN</name>
<dbReference type="InterPro" id="IPR036397">
    <property type="entry name" value="RNaseH_sf"/>
</dbReference>
<protein>
    <submittedName>
        <fullName evidence="2">Transposase</fullName>
    </submittedName>
</protein>
<dbReference type="EMBL" id="CP063311">
    <property type="protein sequence ID" value="QOV22878.1"/>
    <property type="molecule type" value="Genomic_DNA"/>
</dbReference>
<dbReference type="KEGG" id="aee:IM676_00445"/>
<gene>
    <name evidence="2" type="ORF">IM676_00445</name>
</gene>
<evidence type="ECO:0000313" key="3">
    <source>
        <dbReference type="Proteomes" id="UP000593846"/>
    </source>
</evidence>
<sequence length="157" mass="18449">MPAKNHLSQEQRENLLKHLKEQDNPYVREKILILLLMNDGKTYQQISDFFIIAYTTNDNSAKIVIILDNASYHKRKDILARIEAEMPNIILEFLPPYSPDYNLIELVWHSAKEYIAHRLFESLEQLEELLNKLLNEGGLIIKWERKVKNKGNAVYSI</sequence>
<dbReference type="InterPro" id="IPR038717">
    <property type="entry name" value="Tc1-like_DDE_dom"/>
</dbReference>
<reference evidence="3" key="1">
    <citation type="submission" date="2020-10" db="EMBL/GenBank/DDBJ databases">
        <title>Genome-based taxonomic classification of the species Anabaenopsis elenkinii.</title>
        <authorList>
            <person name="Delbaje E."/>
            <person name="Andreote A.P.D."/>
            <person name="Pellegrinetti T.A."/>
            <person name="Cruz R.B."/>
            <person name="Branco L.H.Z."/>
            <person name="Fiore M.F."/>
        </authorList>
    </citation>
    <scope>NUCLEOTIDE SEQUENCE [LARGE SCALE GENOMIC DNA]</scope>
    <source>
        <strain evidence="3">CCIBt3563</strain>
    </source>
</reference>
<accession>A0A7S6RDI8</accession>
<evidence type="ECO:0000259" key="1">
    <source>
        <dbReference type="Pfam" id="PF13358"/>
    </source>
</evidence>
<dbReference type="GO" id="GO:0003676">
    <property type="term" value="F:nucleic acid binding"/>
    <property type="evidence" value="ECO:0007669"/>
    <property type="project" value="InterPro"/>
</dbReference>
<dbReference type="AlphaFoldDB" id="A0A7S6RDI8"/>
<organism evidence="2 3">
    <name type="scientific">Anabaenopsis elenkinii CCIBt3563</name>
    <dbReference type="NCBI Taxonomy" id="2779889"/>
    <lineage>
        <taxon>Bacteria</taxon>
        <taxon>Bacillati</taxon>
        <taxon>Cyanobacteriota</taxon>
        <taxon>Cyanophyceae</taxon>
        <taxon>Nostocales</taxon>
        <taxon>Nodulariaceae</taxon>
        <taxon>Anabaenopsis</taxon>
    </lineage>
</organism>
<dbReference type="Proteomes" id="UP000593846">
    <property type="component" value="Chromosome"/>
</dbReference>